<gene>
    <name evidence="3" type="ORF">J2S64_002496</name>
</gene>
<dbReference type="PRINTS" id="PR00385">
    <property type="entry name" value="P450"/>
</dbReference>
<dbReference type="PRINTS" id="PR00359">
    <property type="entry name" value="BP450"/>
</dbReference>
<dbReference type="InterPro" id="IPR017972">
    <property type="entry name" value="Cyt_P450_CS"/>
</dbReference>
<evidence type="ECO:0000313" key="4">
    <source>
        <dbReference type="Proteomes" id="UP001183817"/>
    </source>
</evidence>
<comment type="caution">
    <text evidence="3">The sequence shown here is derived from an EMBL/GenBank/DDBJ whole genome shotgun (WGS) entry which is preliminary data.</text>
</comment>
<dbReference type="InterPro" id="IPR002397">
    <property type="entry name" value="Cyt_P450_B"/>
</dbReference>
<evidence type="ECO:0000256" key="1">
    <source>
        <dbReference type="ARBA" id="ARBA00010617"/>
    </source>
</evidence>
<proteinExistence type="inferred from homology"/>
<protein>
    <submittedName>
        <fullName evidence="3">Cytochrome P450</fullName>
    </submittedName>
</protein>
<dbReference type="SUPFAM" id="SSF48264">
    <property type="entry name" value="Cytochrome P450"/>
    <property type="match status" value="1"/>
</dbReference>
<keyword evidence="2" id="KW-0560">Oxidoreductase</keyword>
<dbReference type="Gene3D" id="1.10.630.10">
    <property type="entry name" value="Cytochrome P450"/>
    <property type="match status" value="1"/>
</dbReference>
<comment type="similarity">
    <text evidence="1 2">Belongs to the cytochrome P450 family.</text>
</comment>
<evidence type="ECO:0000256" key="2">
    <source>
        <dbReference type="RuleBase" id="RU000461"/>
    </source>
</evidence>
<dbReference type="InterPro" id="IPR001128">
    <property type="entry name" value="Cyt_P450"/>
</dbReference>
<name>A0ABU2BJH9_9MICC</name>
<evidence type="ECO:0000313" key="3">
    <source>
        <dbReference type="EMBL" id="MDR7358805.1"/>
    </source>
</evidence>
<dbReference type="EMBL" id="JAVDYI010000001">
    <property type="protein sequence ID" value="MDR7358805.1"/>
    <property type="molecule type" value="Genomic_DNA"/>
</dbReference>
<keyword evidence="2" id="KW-0503">Monooxygenase</keyword>
<organism evidence="3 4">
    <name type="scientific">Paeniglutamicibacter sulfureus</name>
    <dbReference type="NCBI Taxonomy" id="43666"/>
    <lineage>
        <taxon>Bacteria</taxon>
        <taxon>Bacillati</taxon>
        <taxon>Actinomycetota</taxon>
        <taxon>Actinomycetes</taxon>
        <taxon>Micrococcales</taxon>
        <taxon>Micrococcaceae</taxon>
        <taxon>Paeniglutamicibacter</taxon>
    </lineage>
</organism>
<reference evidence="3 4" key="1">
    <citation type="submission" date="2023-07" db="EMBL/GenBank/DDBJ databases">
        <title>Sequencing the genomes of 1000 actinobacteria strains.</title>
        <authorList>
            <person name="Klenk H.-P."/>
        </authorList>
    </citation>
    <scope>NUCLEOTIDE SEQUENCE [LARGE SCALE GENOMIC DNA]</scope>
    <source>
        <strain evidence="3 4">DSM 20167</strain>
    </source>
</reference>
<sequence>MSTETTTVTKDDWNPIKLETSEYPAVYKQLRDECPVAYTSDYEGFFDFFRYSDVQKGSRDWRTYASGQPFLEFPQFMRSIPIQENPPVHTFYRKFLAPYFLPARLEMLQPDIEALVAEHLDPLIEAGEADMIEEFGVIVPQKVLARFLLLPDDAWVTMADSLAKADAVRNDVEKLREVNKNLWNPTVEALIEDRRANPQDPAIDIMSGVLELEPEGRPITQDEAVAIGVQIFSAGADTTTAAIGSIMKYLAGNPEAQAQLRAQPELVESAIEEILRLAPPLHHTGRKTTRKVEAHGVTIPAGAKVGLNVFAANRDEDKFPNGDAYVADRSPNPHLTFGHGPHQCMGSPIARAELKAMVVQLLEKTRNFELVGEIVSNGRPLRTGWTHARVRFEK</sequence>
<dbReference type="PANTHER" id="PTHR46696">
    <property type="entry name" value="P450, PUTATIVE (EUROFUNG)-RELATED"/>
    <property type="match status" value="1"/>
</dbReference>
<dbReference type="PROSITE" id="PS00086">
    <property type="entry name" value="CYTOCHROME_P450"/>
    <property type="match status" value="1"/>
</dbReference>
<keyword evidence="2" id="KW-0408">Iron</keyword>
<dbReference type="InterPro" id="IPR036396">
    <property type="entry name" value="Cyt_P450_sf"/>
</dbReference>
<keyword evidence="2" id="KW-0479">Metal-binding</keyword>
<dbReference type="Proteomes" id="UP001183817">
    <property type="component" value="Unassembled WGS sequence"/>
</dbReference>
<dbReference type="RefSeq" id="WP_310290837.1">
    <property type="nucleotide sequence ID" value="NZ_BAAAWO010000001.1"/>
</dbReference>
<keyword evidence="4" id="KW-1185">Reference proteome</keyword>
<keyword evidence="2" id="KW-0349">Heme</keyword>
<dbReference type="PANTHER" id="PTHR46696:SF6">
    <property type="entry name" value="P450, PUTATIVE (EUROFUNG)-RELATED"/>
    <property type="match status" value="1"/>
</dbReference>
<dbReference type="Pfam" id="PF00067">
    <property type="entry name" value="p450"/>
    <property type="match status" value="1"/>
</dbReference>
<accession>A0ABU2BJH9</accession>